<organism evidence="2 3">
    <name type="scientific">Thalictrum thalictroides</name>
    <name type="common">Rue-anemone</name>
    <name type="synonym">Anemone thalictroides</name>
    <dbReference type="NCBI Taxonomy" id="46969"/>
    <lineage>
        <taxon>Eukaryota</taxon>
        <taxon>Viridiplantae</taxon>
        <taxon>Streptophyta</taxon>
        <taxon>Embryophyta</taxon>
        <taxon>Tracheophyta</taxon>
        <taxon>Spermatophyta</taxon>
        <taxon>Magnoliopsida</taxon>
        <taxon>Ranunculales</taxon>
        <taxon>Ranunculaceae</taxon>
        <taxon>Thalictroideae</taxon>
        <taxon>Thalictrum</taxon>
    </lineage>
</organism>
<gene>
    <name evidence="2" type="ORF">FRX31_025166</name>
</gene>
<keyword evidence="3" id="KW-1185">Reference proteome</keyword>
<reference evidence="2 3" key="1">
    <citation type="submission" date="2020-06" db="EMBL/GenBank/DDBJ databases">
        <title>Transcriptomic and genomic resources for Thalictrum thalictroides and T. hernandezii: Facilitating candidate gene discovery in an emerging model plant lineage.</title>
        <authorList>
            <person name="Arias T."/>
            <person name="Riano-Pachon D.M."/>
            <person name="Di Stilio V.S."/>
        </authorList>
    </citation>
    <scope>NUCLEOTIDE SEQUENCE [LARGE SCALE GENOMIC DNA]</scope>
    <source>
        <strain evidence="3">cv. WT478/WT964</strain>
        <tissue evidence="2">Leaves</tissue>
    </source>
</reference>
<dbReference type="Proteomes" id="UP000554482">
    <property type="component" value="Unassembled WGS sequence"/>
</dbReference>
<comment type="caution">
    <text evidence="2">The sequence shown here is derived from an EMBL/GenBank/DDBJ whole genome shotgun (WGS) entry which is preliminary data.</text>
</comment>
<sequence>MLQKKNFNHPSTREKGQTSSSSDQGLILDVIDEPATNPNKPGNGIETQVLNILNTKETVRAVGLQKGIVEFVEDCIVETINIVDRVQEGDDEVVPCTLAGNNISALADCDDGNDNIIGDDNISEKSTNEEEVELNGEAATHEMFADEVENTNIKDKGKLIPESANAMSPVPTRDMKNRKVVETDSSTSLAILQGNLKKTGSVIKQKPSK</sequence>
<protein>
    <submittedName>
        <fullName evidence="2">Uncharacterized protein</fullName>
    </submittedName>
</protein>
<feature type="region of interest" description="Disordered" evidence="1">
    <location>
        <begin position="1"/>
        <end position="25"/>
    </location>
</feature>
<evidence type="ECO:0000313" key="3">
    <source>
        <dbReference type="Proteomes" id="UP000554482"/>
    </source>
</evidence>
<name>A0A7J6VKF5_THATH</name>
<dbReference type="EMBL" id="JABWDY010030946">
    <property type="protein sequence ID" value="KAF5185251.1"/>
    <property type="molecule type" value="Genomic_DNA"/>
</dbReference>
<accession>A0A7J6VKF5</accession>
<evidence type="ECO:0000313" key="2">
    <source>
        <dbReference type="EMBL" id="KAF5185251.1"/>
    </source>
</evidence>
<proteinExistence type="predicted"/>
<dbReference type="AlphaFoldDB" id="A0A7J6VKF5"/>
<evidence type="ECO:0000256" key="1">
    <source>
        <dbReference type="SAM" id="MobiDB-lite"/>
    </source>
</evidence>